<dbReference type="InterPro" id="IPR051321">
    <property type="entry name" value="PHA/PHB_synthase"/>
</dbReference>
<evidence type="ECO:0000256" key="3">
    <source>
        <dbReference type="ARBA" id="ARBA00022679"/>
    </source>
</evidence>
<dbReference type="EMBL" id="BPFH01000001">
    <property type="protein sequence ID" value="GIT93576.1"/>
    <property type="molecule type" value="Genomic_DNA"/>
</dbReference>
<dbReference type="InterPro" id="IPR000073">
    <property type="entry name" value="AB_hydrolase_1"/>
</dbReference>
<dbReference type="InterPro" id="IPR029058">
    <property type="entry name" value="AB_hydrolase_fold"/>
</dbReference>
<keyword evidence="2" id="KW-0963">Cytoplasm</keyword>
<proteinExistence type="predicted"/>
<gene>
    <name evidence="8" type="ORF">JANAI62_01990</name>
</gene>
<dbReference type="Gene3D" id="3.40.50.1820">
    <property type="entry name" value="alpha/beta hydrolase"/>
    <property type="match status" value="1"/>
</dbReference>
<keyword evidence="3" id="KW-0808">Transferase</keyword>
<keyword evidence="9" id="KW-1185">Reference proteome</keyword>
<reference evidence="8 9" key="1">
    <citation type="submission" date="2021-05" db="EMBL/GenBank/DDBJ databases">
        <title>Bacteria Genome sequencing.</title>
        <authorList>
            <person name="Takabe Y."/>
            <person name="Nakajima Y."/>
            <person name="Suzuki S."/>
            <person name="Shiozaki T."/>
        </authorList>
    </citation>
    <scope>NUCLEOTIDE SEQUENCE [LARGE SCALE GENOMIC DNA]</scope>
    <source>
        <strain evidence="8 9">AI_62</strain>
    </source>
</reference>
<feature type="region of interest" description="Disordered" evidence="5">
    <location>
        <begin position="581"/>
        <end position="607"/>
    </location>
</feature>
<evidence type="ECO:0000313" key="9">
    <source>
        <dbReference type="Proteomes" id="UP000786693"/>
    </source>
</evidence>
<evidence type="ECO:0000313" key="8">
    <source>
        <dbReference type="EMBL" id="GIT93576.1"/>
    </source>
</evidence>
<dbReference type="Pfam" id="PF07167">
    <property type="entry name" value="PhaC_N"/>
    <property type="match status" value="1"/>
</dbReference>
<name>A0ABQ4NGN5_9RHOB</name>
<accession>A0ABQ4NGN5</accession>
<dbReference type="PANTHER" id="PTHR36837:SF5">
    <property type="entry name" value="POLY-3-HYDROXYBUTYRATE SYNTHASE"/>
    <property type="match status" value="1"/>
</dbReference>
<dbReference type="NCBIfam" id="TIGR01838">
    <property type="entry name" value="PHA_synth_I"/>
    <property type="match status" value="1"/>
</dbReference>
<evidence type="ECO:0000259" key="7">
    <source>
        <dbReference type="Pfam" id="PF07167"/>
    </source>
</evidence>
<sequence length="607" mass="67537">MKTDNCDQGTVSTEGGEALSKLHDNLARMDELTKRLVAALGTKRSADHGLQGPGPELYAKAMAAYWAEMAVNPGKLIEKQIGYWGQALKHAVEAQTALTSGKPIPPEDVQPKDRRFASPLWTEHPYYNFLKQQYQISAQAIRDTVVDLEGLDARDKKRVEFFSQQIVDLFSPTNFLATNPEAMARAVETEGESLVRGLENLVRDIEANHGDWLVTLSDPDAFEVGRNIGTSEGSVVFRNRMFELIQYAPTTEKVRSTPVILFPPWINKFYILDLKPQNSLIKWIVDQGYTLFVVSWVNPDATYRDVSMTDYVENGYLTAIDVVKEVTKQKQVNAIGYCIAGTTLSLTLALMARRGDTSVKSATFFTTLADFEDPGEMGVFLDDDFVDGIEREAANKGYLDKFFMGRTFSYLRSRDLVYGPAIKSYMLGEAPPAFDLLYWNGDGTNLPGPMVTEYLRKLCIGNELASDGFDLMGETGLTLAGLKTPLCAIACETDHIAHWKGAWQSVKKMGSKDKTFILSESGHIAGIVNPPSKGKYGHYVNDQKADSPDDWMQAATFHEGSWWGRWEEWLRKRSGRLINARTPGGPNHPALAPAPGTYVKSKDHEIA</sequence>
<dbReference type="SUPFAM" id="SSF53474">
    <property type="entry name" value="alpha/beta-Hydrolases"/>
    <property type="match status" value="1"/>
</dbReference>
<comment type="subcellular location">
    <subcellularLocation>
        <location evidence="1">Cytoplasm</location>
    </subcellularLocation>
</comment>
<feature type="domain" description="AB hydrolase-1" evidence="6">
    <location>
        <begin position="285"/>
        <end position="530"/>
    </location>
</feature>
<evidence type="ECO:0000256" key="5">
    <source>
        <dbReference type="SAM" id="MobiDB-lite"/>
    </source>
</evidence>
<evidence type="ECO:0000256" key="4">
    <source>
        <dbReference type="ARBA" id="ARBA00023315"/>
    </source>
</evidence>
<evidence type="ECO:0000259" key="6">
    <source>
        <dbReference type="Pfam" id="PF00561"/>
    </source>
</evidence>
<dbReference type="InterPro" id="IPR010941">
    <property type="entry name" value="PhaC_N"/>
</dbReference>
<dbReference type="PANTHER" id="PTHR36837">
    <property type="entry name" value="POLY(3-HYDROXYALKANOATE) POLYMERASE SUBUNIT PHAC"/>
    <property type="match status" value="1"/>
</dbReference>
<protein>
    <submittedName>
        <fullName evidence="8">Class I poly(R)-hydroxyalkanoic acid synthase</fullName>
    </submittedName>
</protein>
<comment type="caution">
    <text evidence="8">The sequence shown here is derived from an EMBL/GenBank/DDBJ whole genome shotgun (WGS) entry which is preliminary data.</text>
</comment>
<dbReference type="InterPro" id="IPR010963">
    <property type="entry name" value="PHA_synth_I"/>
</dbReference>
<feature type="domain" description="Poly-beta-hydroxybutyrate polymerase N-terminal" evidence="7">
    <location>
        <begin position="112"/>
        <end position="284"/>
    </location>
</feature>
<keyword evidence="4" id="KW-0012">Acyltransferase</keyword>
<evidence type="ECO:0000256" key="1">
    <source>
        <dbReference type="ARBA" id="ARBA00004496"/>
    </source>
</evidence>
<evidence type="ECO:0000256" key="2">
    <source>
        <dbReference type="ARBA" id="ARBA00022490"/>
    </source>
</evidence>
<dbReference type="Pfam" id="PF00561">
    <property type="entry name" value="Abhydrolase_1"/>
    <property type="match status" value="1"/>
</dbReference>
<dbReference type="RefSeq" id="WP_220747107.1">
    <property type="nucleotide sequence ID" value="NZ_BPFH01000001.1"/>
</dbReference>
<dbReference type="Proteomes" id="UP000786693">
    <property type="component" value="Unassembled WGS sequence"/>
</dbReference>
<organism evidence="8 9">
    <name type="scientific">Jannaschia pagri</name>
    <dbReference type="NCBI Taxonomy" id="2829797"/>
    <lineage>
        <taxon>Bacteria</taxon>
        <taxon>Pseudomonadati</taxon>
        <taxon>Pseudomonadota</taxon>
        <taxon>Alphaproteobacteria</taxon>
        <taxon>Rhodobacterales</taxon>
        <taxon>Roseobacteraceae</taxon>
        <taxon>Jannaschia</taxon>
    </lineage>
</organism>